<feature type="region of interest" description="Disordered" evidence="1">
    <location>
        <begin position="486"/>
        <end position="541"/>
    </location>
</feature>
<proteinExistence type="predicted"/>
<feature type="region of interest" description="Disordered" evidence="1">
    <location>
        <begin position="676"/>
        <end position="716"/>
    </location>
</feature>
<feature type="compositionally biased region" description="Basic and acidic residues" evidence="1">
    <location>
        <begin position="281"/>
        <end position="294"/>
    </location>
</feature>
<feature type="compositionally biased region" description="Pro residues" evidence="1">
    <location>
        <begin position="590"/>
        <end position="607"/>
    </location>
</feature>
<dbReference type="PANTHER" id="PTHR12271">
    <property type="entry name" value="POLY A POLYMERASE CID PAP -RELATED"/>
    <property type="match status" value="1"/>
</dbReference>
<feature type="domain" description="Poly(A) RNA polymerase mitochondrial-like central palm" evidence="2">
    <location>
        <begin position="58"/>
        <end position="202"/>
    </location>
</feature>
<dbReference type="InterPro" id="IPR043519">
    <property type="entry name" value="NT_sf"/>
</dbReference>
<name>A0AAD3DLA6_9CHLO</name>
<dbReference type="InterPro" id="IPR054708">
    <property type="entry name" value="MTPAP-like_central"/>
</dbReference>
<feature type="region of interest" description="Disordered" evidence="1">
    <location>
        <begin position="581"/>
        <end position="612"/>
    </location>
</feature>
<feature type="compositionally biased region" description="Low complexity" evidence="1">
    <location>
        <begin position="1165"/>
        <end position="1174"/>
    </location>
</feature>
<dbReference type="SUPFAM" id="SSF81301">
    <property type="entry name" value="Nucleotidyltransferase"/>
    <property type="match status" value="1"/>
</dbReference>
<feature type="compositionally biased region" description="Acidic residues" evidence="1">
    <location>
        <begin position="492"/>
        <end position="502"/>
    </location>
</feature>
<dbReference type="GO" id="GO:0016779">
    <property type="term" value="F:nucleotidyltransferase activity"/>
    <property type="evidence" value="ECO:0007669"/>
    <property type="project" value="TreeGrafter"/>
</dbReference>
<feature type="compositionally biased region" description="Low complexity" evidence="1">
    <location>
        <begin position="838"/>
        <end position="851"/>
    </location>
</feature>
<feature type="compositionally biased region" description="Gly residues" evidence="1">
    <location>
        <begin position="1175"/>
        <end position="1184"/>
    </location>
</feature>
<dbReference type="SUPFAM" id="SSF81631">
    <property type="entry name" value="PAP/OAS1 substrate-binding domain"/>
    <property type="match status" value="1"/>
</dbReference>
<feature type="compositionally biased region" description="Low complexity" evidence="1">
    <location>
        <begin position="803"/>
        <end position="829"/>
    </location>
</feature>
<dbReference type="Pfam" id="PF22600">
    <property type="entry name" value="MTPAP-like_central"/>
    <property type="match status" value="1"/>
</dbReference>
<feature type="region of interest" description="Disordered" evidence="1">
    <location>
        <begin position="1165"/>
        <end position="1210"/>
    </location>
</feature>
<feature type="compositionally biased region" description="Pro residues" evidence="1">
    <location>
        <begin position="852"/>
        <end position="862"/>
    </location>
</feature>
<evidence type="ECO:0000313" key="3">
    <source>
        <dbReference type="EMBL" id="GFR42713.1"/>
    </source>
</evidence>
<feature type="compositionally biased region" description="Low complexity" evidence="1">
    <location>
        <begin position="1038"/>
        <end position="1054"/>
    </location>
</feature>
<feature type="region of interest" description="Disordered" evidence="1">
    <location>
        <begin position="763"/>
        <end position="898"/>
    </location>
</feature>
<feature type="compositionally biased region" description="Basic and acidic residues" evidence="1">
    <location>
        <begin position="512"/>
        <end position="526"/>
    </location>
</feature>
<accession>A0AAD3DLA6</accession>
<sequence length="1210" mass="127721">MTSPGSYASSYSSSFGASSLGAVPARARHPLETALERSWQFDDGQHTTKCRKDAAAFLEDRLYKLAKTREPSAGDGAARQDAIQRLQALLQDIFPPPCRLQLVPYGSFLSTCYSHGSDLDLALTGEMSLHVLDYGRSTQRDAQVNVGRFTRDDCARLLQRLADELERRGVTLGPVTRVLEARVPIIKFLEAGSGIECDICVTTRGCDFKGAVMQLLHGLQPALKPLVRLVKLWAKQHDINSANCGTLNSWSLSLMALFSLQSHPDGPLLPPMWKLFHDEEPAGAAGERERERRGVGRPLQDPHLPPDVMLAVATAKCSEEADLLVARRWLPPGSSSSGEAAAGAGPGAAPGLLRQLLWFFSCFTAITKEWRDTAAHRNWRVSPWLGRGYSARFHKNYLAAVEEPFDSDDNTARSVGTRERSENTLPYIAWVFGHSVHILRNVTSESDAARALAWLFGPDMLPLTQFELFLVPSAVSSELMERLGYSRSAQEEEHDDDEEEEGGSSLNGGLGDKAHRVGEADVGQREQRRRQRWHDRMSKRDPARLQEGFRLLLDATHAGSPITSLEQWRYHLATNPRSRTAPLGWHRLHLPPPPPPPPPPQPQPSAGPPAAASAAAALLAAIAPPSAAEVNHITPQMLDQLLQLQQQLPPSQLQPVLEQLQRLPPDFRQLLGLATAPAAPPPPQPADPIWSSLEQALGGDGAAGTGAGADAAAAGGDSTGRALLAALKARGAGTGAMAAAERAEAAIDATSAMLARLGLGRGAAAGQGSGSGVDPVAAPPPPPPGFARQSASQPTAAVPAPLQSQLQSAAWQQQQQQQQLQQQQWGPRSPHSPPYMPPGLSAGLRPPQQRVPQPPPPQPLLPPSWSQPQQGPPSQQWQHPQYPHSQPQHQQQHQQQNGDEDLDDILRLLNNSMAGDMAAPQQQQQLLAGMSQGSSNSFTRPGHGGLNGGTVEGQMQAQGLGMQPAGYGGWPPAYGNGNENGNPLGSGYGNAFGGGGLGGMFGGMYGSIAAASRGAGYGGTGAYQGNGNAAQVPPPPGLQQQQQTQTGSQLLLGPNPIGFERQQSQPAQQQHQHQLQQQANGTWSHPLQAQQPVGYSPFGTVSNSSSFASSSFASNNPAAAAAQHPPPGFAPGVGLRTSAAGSGFLSPATTGTATSASTALPDFAFSASRSSSSGGAAGEGGGGAAAFARPPAPPGFGGMWGPVGGAGRRT</sequence>
<dbReference type="EMBL" id="BMAR01000003">
    <property type="protein sequence ID" value="GFR42713.1"/>
    <property type="molecule type" value="Genomic_DNA"/>
</dbReference>
<dbReference type="Gene3D" id="1.10.1410.10">
    <property type="match status" value="1"/>
</dbReference>
<feature type="compositionally biased region" description="Gly residues" evidence="1">
    <location>
        <begin position="698"/>
        <end position="707"/>
    </location>
</feature>
<gene>
    <name evidence="3" type="ORF">Agub_g3637</name>
</gene>
<feature type="compositionally biased region" description="Gly residues" evidence="1">
    <location>
        <begin position="1195"/>
        <end position="1210"/>
    </location>
</feature>
<dbReference type="Proteomes" id="UP001054857">
    <property type="component" value="Unassembled WGS sequence"/>
</dbReference>
<keyword evidence="4" id="KW-1185">Reference proteome</keyword>
<feature type="region of interest" description="Disordered" evidence="1">
    <location>
        <begin position="281"/>
        <end position="303"/>
    </location>
</feature>
<organism evidence="3 4">
    <name type="scientific">Astrephomene gubernaculifera</name>
    <dbReference type="NCBI Taxonomy" id="47775"/>
    <lineage>
        <taxon>Eukaryota</taxon>
        <taxon>Viridiplantae</taxon>
        <taxon>Chlorophyta</taxon>
        <taxon>core chlorophytes</taxon>
        <taxon>Chlorophyceae</taxon>
        <taxon>CS clade</taxon>
        <taxon>Chlamydomonadales</taxon>
        <taxon>Astrephomenaceae</taxon>
        <taxon>Astrephomene</taxon>
    </lineage>
</organism>
<protein>
    <recommendedName>
        <fullName evidence="2">Poly(A) RNA polymerase mitochondrial-like central palm domain-containing protein</fullName>
    </recommendedName>
</protein>
<feature type="compositionally biased region" description="Low complexity" evidence="1">
    <location>
        <begin position="1062"/>
        <end position="1079"/>
    </location>
</feature>
<dbReference type="GO" id="GO:0031123">
    <property type="term" value="P:RNA 3'-end processing"/>
    <property type="evidence" value="ECO:0007669"/>
    <property type="project" value="TreeGrafter"/>
</dbReference>
<evidence type="ECO:0000259" key="2">
    <source>
        <dbReference type="Pfam" id="PF22600"/>
    </source>
</evidence>
<feature type="compositionally biased region" description="Low complexity" evidence="1">
    <location>
        <begin position="863"/>
        <end position="896"/>
    </location>
</feature>
<dbReference type="Gene3D" id="3.30.460.10">
    <property type="entry name" value="Beta Polymerase, domain 2"/>
    <property type="match status" value="1"/>
</dbReference>
<dbReference type="PANTHER" id="PTHR12271:SF123">
    <property type="entry name" value="PROTEIN HESO1"/>
    <property type="match status" value="1"/>
</dbReference>
<reference evidence="3 4" key="1">
    <citation type="journal article" date="2021" name="Sci. Rep.">
        <title>Genome sequencing of the multicellular alga Astrephomene provides insights into convergent evolution of germ-soma differentiation.</title>
        <authorList>
            <person name="Yamashita S."/>
            <person name="Yamamoto K."/>
            <person name="Matsuzaki R."/>
            <person name="Suzuki S."/>
            <person name="Yamaguchi H."/>
            <person name="Hirooka S."/>
            <person name="Minakuchi Y."/>
            <person name="Miyagishima S."/>
            <person name="Kawachi M."/>
            <person name="Toyoda A."/>
            <person name="Nozaki H."/>
        </authorList>
    </citation>
    <scope>NUCLEOTIDE SEQUENCE [LARGE SCALE GENOMIC DNA]</scope>
    <source>
        <strain evidence="3 4">NIES-4017</strain>
    </source>
</reference>
<evidence type="ECO:0000313" key="4">
    <source>
        <dbReference type="Proteomes" id="UP001054857"/>
    </source>
</evidence>
<dbReference type="AlphaFoldDB" id="A0AAD3DLA6"/>
<feature type="region of interest" description="Disordered" evidence="1">
    <location>
        <begin position="1026"/>
        <end position="1081"/>
    </location>
</feature>
<dbReference type="CDD" id="cd05402">
    <property type="entry name" value="NT_PAP_TUTase"/>
    <property type="match status" value="1"/>
</dbReference>
<comment type="caution">
    <text evidence="3">The sequence shown here is derived from an EMBL/GenBank/DDBJ whole genome shotgun (WGS) entry which is preliminary data.</text>
</comment>
<evidence type="ECO:0000256" key="1">
    <source>
        <dbReference type="SAM" id="MobiDB-lite"/>
    </source>
</evidence>